<feature type="transmembrane region" description="Helical" evidence="1">
    <location>
        <begin position="32"/>
        <end position="54"/>
    </location>
</feature>
<organism evidence="2 3">
    <name type="scientific">Hartmannibacter diazotrophicus</name>
    <dbReference type="NCBI Taxonomy" id="1482074"/>
    <lineage>
        <taxon>Bacteria</taxon>
        <taxon>Pseudomonadati</taxon>
        <taxon>Pseudomonadota</taxon>
        <taxon>Alphaproteobacteria</taxon>
        <taxon>Hyphomicrobiales</taxon>
        <taxon>Pleomorphomonadaceae</taxon>
        <taxon>Hartmannibacter</taxon>
    </lineage>
</organism>
<accession>A0A2C9DAS5</accession>
<evidence type="ECO:0000256" key="1">
    <source>
        <dbReference type="SAM" id="Phobius"/>
    </source>
</evidence>
<proteinExistence type="predicted"/>
<dbReference type="KEGG" id="hdi:HDIA_3802"/>
<keyword evidence="1" id="KW-0812">Transmembrane</keyword>
<evidence type="ECO:0000313" key="3">
    <source>
        <dbReference type="Proteomes" id="UP000223606"/>
    </source>
</evidence>
<sequence>MQRIGERATSLFRSRTLRDFARDRKGTTAVEYAILITMLSTFVLSISGVGGNIVTNFYEVLTQKVADATSNSAGSS</sequence>
<keyword evidence="3" id="KW-1185">Reference proteome</keyword>
<dbReference type="OrthoDB" id="5325135at2"/>
<name>A0A2C9DAS5_9HYPH</name>
<reference evidence="3" key="1">
    <citation type="submission" date="2017-09" db="EMBL/GenBank/DDBJ databases">
        <title>Genome sequence of Nannocystis excedens DSM 71.</title>
        <authorList>
            <person name="Blom J."/>
        </authorList>
    </citation>
    <scope>NUCLEOTIDE SEQUENCE [LARGE SCALE GENOMIC DNA]</scope>
    <source>
        <strain evidence="3">type strain: E19</strain>
    </source>
</reference>
<dbReference type="Proteomes" id="UP000223606">
    <property type="component" value="Chromosome 1"/>
</dbReference>
<protein>
    <submittedName>
        <fullName evidence="2">Flp pilus assembly protein, pilin Flp</fullName>
    </submittedName>
</protein>
<dbReference type="EMBL" id="LT960614">
    <property type="protein sequence ID" value="SON57343.1"/>
    <property type="molecule type" value="Genomic_DNA"/>
</dbReference>
<dbReference type="RefSeq" id="WP_099557616.1">
    <property type="nucleotide sequence ID" value="NZ_LT960614.1"/>
</dbReference>
<dbReference type="AlphaFoldDB" id="A0A2C9DAS5"/>
<gene>
    <name evidence="2" type="ORF">HDIA_3802</name>
</gene>
<keyword evidence="1" id="KW-1133">Transmembrane helix</keyword>
<evidence type="ECO:0000313" key="2">
    <source>
        <dbReference type="EMBL" id="SON57343.1"/>
    </source>
</evidence>
<keyword evidence="1" id="KW-0472">Membrane</keyword>